<reference evidence="2 3" key="1">
    <citation type="journal article" date="2021" name="J. Hered.">
        <title>A chromosome-level genome assembly of the parasitoid wasp, Cotesia glomerata (Hymenoptera: Braconidae).</title>
        <authorList>
            <person name="Pinto B.J."/>
            <person name="Weis J.J."/>
            <person name="Gamble T."/>
            <person name="Ode P.J."/>
            <person name="Paul R."/>
            <person name="Zaspel J.M."/>
        </authorList>
    </citation>
    <scope>NUCLEOTIDE SEQUENCE [LARGE SCALE GENOMIC DNA]</scope>
    <source>
        <strain evidence="2">CgM1</strain>
    </source>
</reference>
<evidence type="ECO:0000313" key="2">
    <source>
        <dbReference type="EMBL" id="KAH0540385.1"/>
    </source>
</evidence>
<dbReference type="Proteomes" id="UP000826195">
    <property type="component" value="Unassembled WGS sequence"/>
</dbReference>
<protein>
    <submittedName>
        <fullName evidence="2">Uncharacterized protein</fullName>
    </submittedName>
</protein>
<organism evidence="2 3">
    <name type="scientific">Cotesia glomerata</name>
    <name type="common">Lepidopteran parasitic wasp</name>
    <name type="synonym">Apanteles glomeratus</name>
    <dbReference type="NCBI Taxonomy" id="32391"/>
    <lineage>
        <taxon>Eukaryota</taxon>
        <taxon>Metazoa</taxon>
        <taxon>Ecdysozoa</taxon>
        <taxon>Arthropoda</taxon>
        <taxon>Hexapoda</taxon>
        <taxon>Insecta</taxon>
        <taxon>Pterygota</taxon>
        <taxon>Neoptera</taxon>
        <taxon>Endopterygota</taxon>
        <taxon>Hymenoptera</taxon>
        <taxon>Apocrita</taxon>
        <taxon>Ichneumonoidea</taxon>
        <taxon>Braconidae</taxon>
        <taxon>Microgastrinae</taxon>
        <taxon>Cotesia</taxon>
    </lineage>
</organism>
<feature type="transmembrane region" description="Helical" evidence="1">
    <location>
        <begin position="66"/>
        <end position="89"/>
    </location>
</feature>
<keyword evidence="1" id="KW-1133">Transmembrane helix</keyword>
<comment type="caution">
    <text evidence="2">The sequence shown here is derived from an EMBL/GenBank/DDBJ whole genome shotgun (WGS) entry which is preliminary data.</text>
</comment>
<dbReference type="EMBL" id="JAHXZJ010002609">
    <property type="protein sequence ID" value="KAH0540385.1"/>
    <property type="molecule type" value="Genomic_DNA"/>
</dbReference>
<accession>A0AAV7I1H4</accession>
<dbReference type="AlphaFoldDB" id="A0AAV7I1H4"/>
<keyword evidence="3" id="KW-1185">Reference proteome</keyword>
<gene>
    <name evidence="2" type="ORF">KQX54_016764</name>
</gene>
<keyword evidence="1" id="KW-0812">Transmembrane</keyword>
<name>A0AAV7I1H4_COTGL</name>
<proteinExistence type="predicted"/>
<evidence type="ECO:0000256" key="1">
    <source>
        <dbReference type="SAM" id="Phobius"/>
    </source>
</evidence>
<feature type="transmembrane region" description="Helical" evidence="1">
    <location>
        <begin position="40"/>
        <end position="60"/>
    </location>
</feature>
<sequence length="92" mass="10210">MNRYAVGAEATRKRVRAREKIEEGGITLATRQTANKREGYVSRIVLLIRIVSTGTTAAIVEADLAFILILQSLCILPSVHSYLAQYYVLTVN</sequence>
<keyword evidence="1" id="KW-0472">Membrane</keyword>
<evidence type="ECO:0000313" key="3">
    <source>
        <dbReference type="Proteomes" id="UP000826195"/>
    </source>
</evidence>